<dbReference type="Proteomes" id="UP000269945">
    <property type="component" value="Unassembled WGS sequence"/>
</dbReference>
<feature type="region of interest" description="Disordered" evidence="1">
    <location>
        <begin position="67"/>
        <end position="86"/>
    </location>
</feature>
<feature type="region of interest" description="Disordered" evidence="1">
    <location>
        <begin position="98"/>
        <end position="117"/>
    </location>
</feature>
<proteinExistence type="predicted"/>
<keyword evidence="3" id="KW-1185">Reference proteome</keyword>
<gene>
    <name evidence="2" type="ORF">BN2614_LOCUS3</name>
</gene>
<sequence>MVPCLEGGSSLKGHLQPSYLGDLISRADNCWKRKGKQVRWQHCSIRKHLPNCHVLCVGMVILKVTPSQGAQSSGKEGRAQSAQYAKCSDENSVLWEHTEVTPKPGWRNQKRLSGDIP</sequence>
<evidence type="ECO:0000256" key="1">
    <source>
        <dbReference type="SAM" id="MobiDB-lite"/>
    </source>
</evidence>
<reference evidence="2 3" key="1">
    <citation type="submission" date="2018-10" db="EMBL/GenBank/DDBJ databases">
        <authorList>
            <person name="Ekblom R."/>
            <person name="Jareborg N."/>
        </authorList>
    </citation>
    <scope>NUCLEOTIDE SEQUENCE [LARGE SCALE GENOMIC DNA]</scope>
    <source>
        <tissue evidence="2">Muscle</tissue>
    </source>
</reference>
<evidence type="ECO:0000313" key="3">
    <source>
        <dbReference type="Proteomes" id="UP000269945"/>
    </source>
</evidence>
<accession>A0A9X9LWK3</accession>
<evidence type="ECO:0000313" key="2">
    <source>
        <dbReference type="EMBL" id="VCW98103.1"/>
    </source>
</evidence>
<dbReference type="EMBL" id="CYRY02024336">
    <property type="protein sequence ID" value="VCW98103.1"/>
    <property type="molecule type" value="Genomic_DNA"/>
</dbReference>
<name>A0A9X9LWK3_GULGU</name>
<protein>
    <submittedName>
        <fullName evidence="2">Uncharacterized protein</fullName>
    </submittedName>
</protein>
<organism evidence="2 3">
    <name type="scientific">Gulo gulo</name>
    <name type="common">Wolverine</name>
    <name type="synonym">Gluton</name>
    <dbReference type="NCBI Taxonomy" id="48420"/>
    <lineage>
        <taxon>Eukaryota</taxon>
        <taxon>Metazoa</taxon>
        <taxon>Chordata</taxon>
        <taxon>Craniata</taxon>
        <taxon>Vertebrata</taxon>
        <taxon>Euteleostomi</taxon>
        <taxon>Mammalia</taxon>
        <taxon>Eutheria</taxon>
        <taxon>Laurasiatheria</taxon>
        <taxon>Carnivora</taxon>
        <taxon>Caniformia</taxon>
        <taxon>Musteloidea</taxon>
        <taxon>Mustelidae</taxon>
        <taxon>Guloninae</taxon>
        <taxon>Gulo</taxon>
    </lineage>
</organism>
<dbReference type="AlphaFoldDB" id="A0A9X9LWK3"/>
<comment type="caution">
    <text evidence="2">The sequence shown here is derived from an EMBL/GenBank/DDBJ whole genome shotgun (WGS) entry which is preliminary data.</text>
</comment>